<sequence length="388" mass="44412">MCDIKTKELFEFANQNTPPLVSVYLPVEITGRESKQNSIRLRNLLKQAESTLANWWFEQPEAEKFINKVMSFAEKTVWKKRSQGMVILISDQQIHHYALPDPVPELVFVGDHFYLRPLLPVVQEQIPYMVLALSQNHVRLIQVSEGQPTQLRIPELDQMSMTVDRAQISDPGLQRHSVGSGKEILHGHQAEPDDPHSKIRLHEFCQHVFDAIKPKLTDKHGPLLLAAENRIAVEFSKVVTDQDLSSRVLSGNPDQKSVEDLQYDSLSFISEIVAGRRQKFLDDFLTRHELPDISSDLEVIFEELFTGRLESICLAEDTQVWGLYSQSTGVIEQHSERRDDDEDLLNRLAVYAISHKIPWMTFPADEMPDQSVAIGRFYKGAVTHEFHP</sequence>
<protein>
    <submittedName>
        <fullName evidence="1">Uncharacterized protein</fullName>
    </submittedName>
</protein>
<dbReference type="Proteomes" id="UP000316095">
    <property type="component" value="Unassembled WGS sequence"/>
</dbReference>
<organism evidence="1 2">
    <name type="scientific">Rubinisphaera italica</name>
    <dbReference type="NCBI Taxonomy" id="2527969"/>
    <lineage>
        <taxon>Bacteria</taxon>
        <taxon>Pseudomonadati</taxon>
        <taxon>Planctomycetota</taxon>
        <taxon>Planctomycetia</taxon>
        <taxon>Planctomycetales</taxon>
        <taxon>Planctomycetaceae</taxon>
        <taxon>Rubinisphaera</taxon>
    </lineage>
</organism>
<dbReference type="RefSeq" id="WP_146501889.1">
    <property type="nucleotide sequence ID" value="NZ_SJPG01000001.1"/>
</dbReference>
<dbReference type="Pfam" id="PF18845">
    <property type="entry name" value="baeRF_family3"/>
    <property type="match status" value="1"/>
</dbReference>
<proteinExistence type="predicted"/>
<evidence type="ECO:0000313" key="2">
    <source>
        <dbReference type="Proteomes" id="UP000316095"/>
    </source>
</evidence>
<name>A0A5C5XC01_9PLAN</name>
<reference evidence="1 2" key="1">
    <citation type="submission" date="2019-02" db="EMBL/GenBank/DDBJ databases">
        <title>Deep-cultivation of Planctomycetes and their phenomic and genomic characterization uncovers novel biology.</title>
        <authorList>
            <person name="Wiegand S."/>
            <person name="Jogler M."/>
            <person name="Boedeker C."/>
            <person name="Pinto D."/>
            <person name="Vollmers J."/>
            <person name="Rivas-Marin E."/>
            <person name="Kohn T."/>
            <person name="Peeters S.H."/>
            <person name="Heuer A."/>
            <person name="Rast P."/>
            <person name="Oberbeckmann S."/>
            <person name="Bunk B."/>
            <person name="Jeske O."/>
            <person name="Meyerdierks A."/>
            <person name="Storesund J.E."/>
            <person name="Kallscheuer N."/>
            <person name="Luecker S."/>
            <person name="Lage O.M."/>
            <person name="Pohl T."/>
            <person name="Merkel B.J."/>
            <person name="Hornburger P."/>
            <person name="Mueller R.-W."/>
            <person name="Bruemmer F."/>
            <person name="Labrenz M."/>
            <person name="Spormann A.M."/>
            <person name="Op Den Camp H."/>
            <person name="Overmann J."/>
            <person name="Amann R."/>
            <person name="Jetten M.S.M."/>
            <person name="Mascher T."/>
            <person name="Medema M.H."/>
            <person name="Devos D.P."/>
            <person name="Kaster A.-K."/>
            <person name="Ovreas L."/>
            <person name="Rohde M."/>
            <person name="Galperin M.Y."/>
            <person name="Jogler C."/>
        </authorList>
    </citation>
    <scope>NUCLEOTIDE SEQUENCE [LARGE SCALE GENOMIC DNA]</scope>
    <source>
        <strain evidence="1 2">Pan54</strain>
    </source>
</reference>
<dbReference type="EMBL" id="SJPG01000001">
    <property type="protein sequence ID" value="TWT59685.1"/>
    <property type="molecule type" value="Genomic_DNA"/>
</dbReference>
<dbReference type="OrthoDB" id="4393931at2"/>
<comment type="caution">
    <text evidence="1">The sequence shown here is derived from an EMBL/GenBank/DDBJ whole genome shotgun (WGS) entry which is preliminary data.</text>
</comment>
<dbReference type="AlphaFoldDB" id="A0A5C5XC01"/>
<gene>
    <name evidence="1" type="ORF">Pan54_03940</name>
</gene>
<dbReference type="InterPro" id="IPR041289">
    <property type="entry name" value="Bact_RF_family3"/>
</dbReference>
<accession>A0A5C5XC01</accession>
<evidence type="ECO:0000313" key="1">
    <source>
        <dbReference type="EMBL" id="TWT59685.1"/>
    </source>
</evidence>
<keyword evidence="2" id="KW-1185">Reference proteome</keyword>